<keyword evidence="1" id="KW-0349">Heme</keyword>
<gene>
    <name evidence="5" type="ORF">METZ01_LOCUS115998</name>
</gene>
<sequence length="365" mass="39563">MTQITKRGVATMVVILPLTTALGCSAPSRESVPPAVEVPRIPQTGEFGPASHTYELVGPLVPKTTTMVTAWDLPQNPLTDPALDIRQDADLIRQGFQLFTNTPEATPRFTTSGMTCANCHLNQGQRELALPLVGTSGMFPEYNNRAGRNFSLEDRIVGCFYRSENAVHGPDNGGLAAARSGAVPSPPSVNTDTLVLPNVASQEVIALAAYLRYLSEGYTPGEDPPWRKKNRILRENLLPIDALDPQRGEAIYTELCVNCHGPEGQGVQVGDKKAGPLWGPRSWNDGAGMARFYTLAGFVRYAMPYLDPGILSDKDAQHVSAFIISKPRPSYPYKTEDYQVEPLPVDAAFYGLDNAEAVSGHSPQP</sequence>
<dbReference type="GO" id="GO:0009055">
    <property type="term" value="F:electron transfer activity"/>
    <property type="evidence" value="ECO:0007669"/>
    <property type="project" value="InterPro"/>
</dbReference>
<dbReference type="Pfam" id="PF13442">
    <property type="entry name" value="Cytochrome_CBB3"/>
    <property type="match status" value="1"/>
</dbReference>
<evidence type="ECO:0000256" key="2">
    <source>
        <dbReference type="ARBA" id="ARBA00022723"/>
    </source>
</evidence>
<dbReference type="SUPFAM" id="SSF46626">
    <property type="entry name" value="Cytochrome c"/>
    <property type="match status" value="2"/>
</dbReference>
<dbReference type="PROSITE" id="PS51257">
    <property type="entry name" value="PROKAR_LIPOPROTEIN"/>
    <property type="match status" value="1"/>
</dbReference>
<feature type="domain" description="Cytochrome c" evidence="4">
    <location>
        <begin position="243"/>
        <end position="327"/>
    </location>
</feature>
<dbReference type="GO" id="GO:0020037">
    <property type="term" value="F:heme binding"/>
    <property type="evidence" value="ECO:0007669"/>
    <property type="project" value="InterPro"/>
</dbReference>
<accession>A0A381XEG7</accession>
<dbReference type="InterPro" id="IPR009056">
    <property type="entry name" value="Cyt_c-like_dom"/>
</dbReference>
<dbReference type="PANTHER" id="PTHR35008:SF9">
    <property type="entry name" value="CYTOCHROME C DOMAIN-CONTAINING PROTEIN"/>
    <property type="match status" value="1"/>
</dbReference>
<dbReference type="InterPro" id="IPR051459">
    <property type="entry name" value="Cytochrome_c-type_DH"/>
</dbReference>
<dbReference type="EMBL" id="UINC01014889">
    <property type="protein sequence ID" value="SVA63144.1"/>
    <property type="molecule type" value="Genomic_DNA"/>
</dbReference>
<evidence type="ECO:0000256" key="1">
    <source>
        <dbReference type="ARBA" id="ARBA00022617"/>
    </source>
</evidence>
<dbReference type="Gene3D" id="1.10.760.10">
    <property type="entry name" value="Cytochrome c-like domain"/>
    <property type="match status" value="2"/>
</dbReference>
<keyword evidence="2" id="KW-0479">Metal-binding</keyword>
<proteinExistence type="predicted"/>
<evidence type="ECO:0000256" key="3">
    <source>
        <dbReference type="ARBA" id="ARBA00023004"/>
    </source>
</evidence>
<organism evidence="5">
    <name type="scientific">marine metagenome</name>
    <dbReference type="NCBI Taxonomy" id="408172"/>
    <lineage>
        <taxon>unclassified sequences</taxon>
        <taxon>metagenomes</taxon>
        <taxon>ecological metagenomes</taxon>
    </lineage>
</organism>
<name>A0A381XEG7_9ZZZZ</name>
<protein>
    <recommendedName>
        <fullName evidence="4">Cytochrome c domain-containing protein</fullName>
    </recommendedName>
</protein>
<dbReference type="PROSITE" id="PS51007">
    <property type="entry name" value="CYTC"/>
    <property type="match status" value="2"/>
</dbReference>
<dbReference type="InterPro" id="IPR036909">
    <property type="entry name" value="Cyt_c-like_dom_sf"/>
</dbReference>
<evidence type="ECO:0000313" key="5">
    <source>
        <dbReference type="EMBL" id="SVA63144.1"/>
    </source>
</evidence>
<evidence type="ECO:0000259" key="4">
    <source>
        <dbReference type="PROSITE" id="PS51007"/>
    </source>
</evidence>
<dbReference type="GO" id="GO:0046872">
    <property type="term" value="F:metal ion binding"/>
    <property type="evidence" value="ECO:0007669"/>
    <property type="project" value="UniProtKB-KW"/>
</dbReference>
<reference evidence="5" key="1">
    <citation type="submission" date="2018-05" db="EMBL/GenBank/DDBJ databases">
        <authorList>
            <person name="Lanie J.A."/>
            <person name="Ng W.-L."/>
            <person name="Kazmierczak K.M."/>
            <person name="Andrzejewski T.M."/>
            <person name="Davidsen T.M."/>
            <person name="Wayne K.J."/>
            <person name="Tettelin H."/>
            <person name="Glass J.I."/>
            <person name="Rusch D."/>
            <person name="Podicherti R."/>
            <person name="Tsui H.-C.T."/>
            <person name="Winkler M.E."/>
        </authorList>
    </citation>
    <scope>NUCLEOTIDE SEQUENCE</scope>
</reference>
<feature type="domain" description="Cytochrome c" evidence="4">
    <location>
        <begin position="90"/>
        <end position="215"/>
    </location>
</feature>
<keyword evidence="3" id="KW-0408">Iron</keyword>
<dbReference type="PANTHER" id="PTHR35008">
    <property type="entry name" value="BLL4482 PROTEIN-RELATED"/>
    <property type="match status" value="1"/>
</dbReference>
<dbReference type="AlphaFoldDB" id="A0A381XEG7"/>